<dbReference type="EMBL" id="PJMY01000003">
    <property type="protein sequence ID" value="PKV95241.1"/>
    <property type="molecule type" value="Genomic_DNA"/>
</dbReference>
<dbReference type="EMBL" id="PJMY01000003">
    <property type="protein sequence ID" value="PKV91790.1"/>
    <property type="molecule type" value="Genomic_DNA"/>
</dbReference>
<proteinExistence type="predicted"/>
<evidence type="ECO:0000259" key="2">
    <source>
        <dbReference type="Pfam" id="PF02371"/>
    </source>
</evidence>
<evidence type="ECO:0000313" key="4">
    <source>
        <dbReference type="EMBL" id="PKV95116.1"/>
    </source>
</evidence>
<dbReference type="NCBIfam" id="NF033542">
    <property type="entry name" value="transpos_IS110"/>
    <property type="match status" value="1"/>
</dbReference>
<dbReference type="InterPro" id="IPR002525">
    <property type="entry name" value="Transp_IS110-like_N"/>
</dbReference>
<dbReference type="EMBL" id="PJMY01000003">
    <property type="protein sequence ID" value="PKV96316.1"/>
    <property type="molecule type" value="Genomic_DNA"/>
</dbReference>
<comment type="caution">
    <text evidence="3">The sequence shown here is derived from an EMBL/GenBank/DDBJ whole genome shotgun (WGS) entry which is preliminary data.</text>
</comment>
<dbReference type="GO" id="GO:0003677">
    <property type="term" value="F:DNA binding"/>
    <property type="evidence" value="ECO:0007669"/>
    <property type="project" value="InterPro"/>
</dbReference>
<dbReference type="EMBL" id="PJMY01000003">
    <property type="protein sequence ID" value="PKV95116.1"/>
    <property type="molecule type" value="Genomic_DNA"/>
</dbReference>
<gene>
    <name evidence="3" type="ORF">ATK30_2576</name>
    <name evidence="4" type="ORF">ATK30_6019</name>
    <name evidence="5" type="ORF">ATK30_6149</name>
    <name evidence="6" type="ORF">ATK30_7254</name>
    <name evidence="7" type="ORF">ATK30_7941</name>
</gene>
<dbReference type="Proteomes" id="UP000233750">
    <property type="component" value="Unassembled WGS sequence"/>
</dbReference>
<feature type="domain" description="Transposase IS116/IS110/IS902 C-terminal" evidence="2">
    <location>
        <begin position="266"/>
        <end position="343"/>
    </location>
</feature>
<organism evidence="3 8">
    <name type="scientific">Amycolatopsis echigonensis</name>
    <dbReference type="NCBI Taxonomy" id="2576905"/>
    <lineage>
        <taxon>Bacteria</taxon>
        <taxon>Bacillati</taxon>
        <taxon>Actinomycetota</taxon>
        <taxon>Actinomycetes</taxon>
        <taxon>Pseudonocardiales</taxon>
        <taxon>Pseudonocardiaceae</taxon>
        <taxon>Amycolatopsis</taxon>
    </lineage>
</organism>
<evidence type="ECO:0000313" key="7">
    <source>
        <dbReference type="EMBL" id="PKV96974.1"/>
    </source>
</evidence>
<evidence type="ECO:0000313" key="8">
    <source>
        <dbReference type="Proteomes" id="UP000233750"/>
    </source>
</evidence>
<dbReference type="InterPro" id="IPR047650">
    <property type="entry name" value="Transpos_IS110"/>
</dbReference>
<sequence>MRGAALPIERIGEDDMTSIAHAARTGQTRESAASGKTVYAGVDTHKELHVAAVVDDGGTVLGTHSFSTTRAGYRALTAWIGEHGRLARIGVEGTGSYGAGLTRHLAKAGATVLEVDRPDRSDRRRRGKDDDLDAISAARAVLHNRRTAIPKSKDGAVEALRVLRTARAQAVRERRNALQLLRMTIVSAPDEVRDQIRNLTRMQLIRVVAAWRPDVSNAADPIGAYRVALKSMARRYLELTDEIADLDDLINPLVEALAPQLLARLGIGVEIAGQLLVTAGDNPDRMTSEAGFAMLCGVAPLPASSGTTQRHRLNRGGDRQANRALHLAVVSRIRLDPRTQAYLARKTAEGHSKLEIIRCLKRYLAREVYYLLNPGQQRIARRPYRRHTAT</sequence>
<dbReference type="GO" id="GO:0004803">
    <property type="term" value="F:transposase activity"/>
    <property type="evidence" value="ECO:0007669"/>
    <property type="project" value="InterPro"/>
</dbReference>
<accession>A0A2N3WD38</accession>
<dbReference type="Pfam" id="PF02371">
    <property type="entry name" value="Transposase_20"/>
    <property type="match status" value="1"/>
</dbReference>
<name>A0A2N3WD38_9PSEU</name>
<dbReference type="InterPro" id="IPR003346">
    <property type="entry name" value="Transposase_20"/>
</dbReference>
<dbReference type="AlphaFoldDB" id="A0A2N3WD38"/>
<evidence type="ECO:0000259" key="1">
    <source>
        <dbReference type="Pfam" id="PF01548"/>
    </source>
</evidence>
<feature type="domain" description="Transposase IS110-like N-terminal" evidence="1">
    <location>
        <begin position="40"/>
        <end position="182"/>
    </location>
</feature>
<evidence type="ECO:0000313" key="5">
    <source>
        <dbReference type="EMBL" id="PKV95241.1"/>
    </source>
</evidence>
<keyword evidence="8" id="KW-1185">Reference proteome</keyword>
<dbReference type="PANTHER" id="PTHR33055">
    <property type="entry name" value="TRANSPOSASE FOR INSERTION SEQUENCE ELEMENT IS1111A"/>
    <property type="match status" value="1"/>
</dbReference>
<dbReference type="PANTHER" id="PTHR33055:SF16">
    <property type="entry name" value="TRANSPOSASE FOR INSERTION SEQUENCE ELEMENT IS1547"/>
    <property type="match status" value="1"/>
</dbReference>
<dbReference type="GO" id="GO:0006313">
    <property type="term" value="P:DNA transposition"/>
    <property type="evidence" value="ECO:0007669"/>
    <property type="project" value="InterPro"/>
</dbReference>
<evidence type="ECO:0000313" key="6">
    <source>
        <dbReference type="EMBL" id="PKV96316.1"/>
    </source>
</evidence>
<dbReference type="EMBL" id="PJMY01000003">
    <property type="protein sequence ID" value="PKV96974.1"/>
    <property type="molecule type" value="Genomic_DNA"/>
</dbReference>
<evidence type="ECO:0000313" key="3">
    <source>
        <dbReference type="EMBL" id="PKV91790.1"/>
    </source>
</evidence>
<protein>
    <submittedName>
        <fullName evidence="3">Transposase</fullName>
    </submittedName>
</protein>
<dbReference type="Pfam" id="PF01548">
    <property type="entry name" value="DEDD_Tnp_IS110"/>
    <property type="match status" value="1"/>
</dbReference>
<reference evidence="3 8" key="1">
    <citation type="submission" date="2017-12" db="EMBL/GenBank/DDBJ databases">
        <title>Sequencing the genomes of 1000 Actinobacteria strains.</title>
        <authorList>
            <person name="Klenk H.-P."/>
        </authorList>
    </citation>
    <scope>NUCLEOTIDE SEQUENCE [LARGE SCALE GENOMIC DNA]</scope>
    <source>
        <strain evidence="3 8">DSM 45165</strain>
    </source>
</reference>